<dbReference type="InterPro" id="IPR027417">
    <property type="entry name" value="P-loop_NTPase"/>
</dbReference>
<accession>A0A2M8ERC6</accession>
<comment type="caution">
    <text evidence="1">The sequence shown here is derived from an EMBL/GenBank/DDBJ whole genome shotgun (WGS) entry which is preliminary data.</text>
</comment>
<organism evidence="1 2">
    <name type="scientific">Candidatus Tagabacteria bacterium CG_4_9_14_0_2_um_filter_41_11</name>
    <dbReference type="NCBI Taxonomy" id="1975019"/>
    <lineage>
        <taxon>Bacteria</taxon>
        <taxon>Candidatus Tagaibacteriota</taxon>
    </lineage>
</organism>
<gene>
    <name evidence="1" type="ORF">CO056_01315</name>
</gene>
<dbReference type="AlphaFoldDB" id="A0A2M8ERC6"/>
<protein>
    <recommendedName>
        <fullName evidence="3">UDP-N-acetylglucosamine kinase</fullName>
    </recommendedName>
</protein>
<sequence length="253" mass="28191">MVNRLTEFLLPSIIKYMVHKKEKLTAKEKKAQNTFLASLKVAKRKTKNPVVVAMIGLVGSGKSSVARKLAGLIGANIIEGDEIRVLLRKEGEKYEGTRKIAENAALEIIKKGGNVVMDSDHIDAKKRASLRAKAKSAGIKGIKLVFICTYSEDGGQPGIPGFTLDTMIGRNMTGAYDEFFGEAKTSWQGNKQEKAAVVKLREMIRRLPHHYRWENKNGGRWIIKNPPCAVFADINTADPDWKLEVRKIAQKLF</sequence>
<dbReference type="Proteomes" id="UP000230228">
    <property type="component" value="Unassembled WGS sequence"/>
</dbReference>
<dbReference type="SUPFAM" id="SSF52540">
    <property type="entry name" value="P-loop containing nucleoside triphosphate hydrolases"/>
    <property type="match status" value="1"/>
</dbReference>
<evidence type="ECO:0008006" key="3">
    <source>
        <dbReference type="Google" id="ProtNLM"/>
    </source>
</evidence>
<proteinExistence type="predicted"/>
<dbReference type="EMBL" id="PFSH01000021">
    <property type="protein sequence ID" value="PJC25231.1"/>
    <property type="molecule type" value="Genomic_DNA"/>
</dbReference>
<reference evidence="2" key="1">
    <citation type="submission" date="2017-09" db="EMBL/GenBank/DDBJ databases">
        <title>Depth-based differentiation of microbial function through sediment-hosted aquifers and enrichment of novel symbionts in the deep terrestrial subsurface.</title>
        <authorList>
            <person name="Probst A.J."/>
            <person name="Ladd B."/>
            <person name="Jarett J.K."/>
            <person name="Geller-Mcgrath D.E."/>
            <person name="Sieber C.M.K."/>
            <person name="Emerson J.B."/>
            <person name="Anantharaman K."/>
            <person name="Thomas B.C."/>
            <person name="Malmstrom R."/>
            <person name="Stieglmeier M."/>
            <person name="Klingl A."/>
            <person name="Woyke T."/>
            <person name="Ryan C.M."/>
            <person name="Banfield J.F."/>
        </authorList>
    </citation>
    <scope>NUCLEOTIDE SEQUENCE [LARGE SCALE GENOMIC DNA]</scope>
</reference>
<evidence type="ECO:0000313" key="2">
    <source>
        <dbReference type="Proteomes" id="UP000230228"/>
    </source>
</evidence>
<dbReference type="Gene3D" id="3.40.50.300">
    <property type="entry name" value="P-loop containing nucleotide triphosphate hydrolases"/>
    <property type="match status" value="1"/>
</dbReference>
<evidence type="ECO:0000313" key="1">
    <source>
        <dbReference type="EMBL" id="PJC25231.1"/>
    </source>
</evidence>
<dbReference type="Pfam" id="PF13671">
    <property type="entry name" value="AAA_33"/>
    <property type="match status" value="1"/>
</dbReference>
<name>A0A2M8ERC6_9BACT</name>